<feature type="transmembrane region" description="Helical" evidence="10">
    <location>
        <begin position="37"/>
        <end position="55"/>
    </location>
</feature>
<feature type="region of interest" description="Disordered" evidence="9">
    <location>
        <begin position="269"/>
        <end position="346"/>
    </location>
</feature>
<feature type="transmembrane region" description="Helical" evidence="10">
    <location>
        <begin position="153"/>
        <end position="177"/>
    </location>
</feature>
<feature type="transmembrane region" description="Helical" evidence="10">
    <location>
        <begin position="62"/>
        <end position="80"/>
    </location>
</feature>
<keyword evidence="4" id="KW-1003">Cell membrane</keyword>
<dbReference type="PANTHER" id="PTHR19139">
    <property type="entry name" value="AQUAPORIN TRANSPORTER"/>
    <property type="match status" value="1"/>
</dbReference>
<dbReference type="Proteomes" id="UP001597307">
    <property type="component" value="Unassembled WGS sequence"/>
</dbReference>
<dbReference type="PANTHER" id="PTHR19139:SF199">
    <property type="entry name" value="MIP17260P"/>
    <property type="match status" value="1"/>
</dbReference>
<gene>
    <name evidence="11" type="ORF">ACFSFX_14100</name>
</gene>
<evidence type="ECO:0000256" key="3">
    <source>
        <dbReference type="ARBA" id="ARBA00022448"/>
    </source>
</evidence>
<keyword evidence="7 10" id="KW-0472">Membrane</keyword>
<feature type="transmembrane region" description="Helical" evidence="10">
    <location>
        <begin position="235"/>
        <end position="252"/>
    </location>
</feature>
<dbReference type="PROSITE" id="PS00221">
    <property type="entry name" value="MIP"/>
    <property type="match status" value="1"/>
</dbReference>
<evidence type="ECO:0000256" key="9">
    <source>
        <dbReference type="SAM" id="MobiDB-lite"/>
    </source>
</evidence>
<keyword evidence="3 8" id="KW-0813">Transport</keyword>
<evidence type="ECO:0000256" key="6">
    <source>
        <dbReference type="ARBA" id="ARBA00022989"/>
    </source>
</evidence>
<keyword evidence="5 8" id="KW-0812">Transmembrane</keyword>
<dbReference type="EMBL" id="JBHUGA010000060">
    <property type="protein sequence ID" value="MFD1847721.1"/>
    <property type="molecule type" value="Genomic_DNA"/>
</dbReference>
<accession>A0ABW4QAG8</accession>
<evidence type="ECO:0000256" key="1">
    <source>
        <dbReference type="ARBA" id="ARBA00004651"/>
    </source>
</evidence>
<feature type="transmembrane region" description="Helical" evidence="10">
    <location>
        <begin position="100"/>
        <end position="124"/>
    </location>
</feature>
<evidence type="ECO:0000313" key="12">
    <source>
        <dbReference type="Proteomes" id="UP001597307"/>
    </source>
</evidence>
<feature type="compositionally biased region" description="Basic and acidic residues" evidence="9">
    <location>
        <begin position="327"/>
        <end position="346"/>
    </location>
</feature>
<evidence type="ECO:0000256" key="2">
    <source>
        <dbReference type="ARBA" id="ARBA00006175"/>
    </source>
</evidence>
<evidence type="ECO:0000256" key="5">
    <source>
        <dbReference type="ARBA" id="ARBA00022692"/>
    </source>
</evidence>
<comment type="similarity">
    <text evidence="2 8">Belongs to the MIP/aquaporin (TC 1.A.8) family.</text>
</comment>
<reference evidence="12" key="1">
    <citation type="journal article" date="2019" name="Int. J. Syst. Evol. Microbiol.">
        <title>The Global Catalogue of Microorganisms (GCM) 10K type strain sequencing project: providing services to taxonomists for standard genome sequencing and annotation.</title>
        <authorList>
            <consortium name="The Broad Institute Genomics Platform"/>
            <consortium name="The Broad Institute Genome Sequencing Center for Infectious Disease"/>
            <person name="Wu L."/>
            <person name="Ma J."/>
        </authorList>
    </citation>
    <scope>NUCLEOTIDE SEQUENCE [LARGE SCALE GENOMIC DNA]</scope>
    <source>
        <strain evidence="12">JCM 11496</strain>
    </source>
</reference>
<dbReference type="PRINTS" id="PR00783">
    <property type="entry name" value="MINTRINSICP"/>
</dbReference>
<dbReference type="InterPro" id="IPR023271">
    <property type="entry name" value="Aquaporin-like"/>
</dbReference>
<feature type="transmembrane region" description="Helical" evidence="10">
    <location>
        <begin position="189"/>
        <end position="209"/>
    </location>
</feature>
<dbReference type="Gene3D" id="1.20.1080.10">
    <property type="entry name" value="Glycerol uptake facilitator protein"/>
    <property type="match status" value="1"/>
</dbReference>
<dbReference type="SUPFAM" id="SSF81338">
    <property type="entry name" value="Aquaporin-like"/>
    <property type="match status" value="1"/>
</dbReference>
<dbReference type="InterPro" id="IPR022357">
    <property type="entry name" value="MIP_CS"/>
</dbReference>
<protein>
    <submittedName>
        <fullName evidence="11">Aquaporin</fullName>
    </submittedName>
</protein>
<dbReference type="InterPro" id="IPR000425">
    <property type="entry name" value="MIP"/>
</dbReference>
<dbReference type="RefSeq" id="WP_343880824.1">
    <property type="nucleotide sequence ID" value="NZ_BAAAIJ010000051.1"/>
</dbReference>
<feature type="compositionally biased region" description="Polar residues" evidence="9">
    <location>
        <begin position="292"/>
        <end position="301"/>
    </location>
</feature>
<comment type="subcellular location">
    <subcellularLocation>
        <location evidence="1">Cell membrane</location>
        <topology evidence="1">Multi-pass membrane protein</topology>
    </subcellularLocation>
</comment>
<keyword evidence="6 10" id="KW-1133">Transmembrane helix</keyword>
<evidence type="ECO:0000313" key="11">
    <source>
        <dbReference type="EMBL" id="MFD1847721.1"/>
    </source>
</evidence>
<organism evidence="11 12">
    <name type="scientific">Arthrobacter flavus</name>
    <dbReference type="NCBI Taxonomy" id="95172"/>
    <lineage>
        <taxon>Bacteria</taxon>
        <taxon>Bacillati</taxon>
        <taxon>Actinomycetota</taxon>
        <taxon>Actinomycetes</taxon>
        <taxon>Micrococcales</taxon>
        <taxon>Micrococcaceae</taxon>
        <taxon>Arthrobacter</taxon>
    </lineage>
</organism>
<name>A0ABW4QAG8_9MICC</name>
<keyword evidence="12" id="KW-1185">Reference proteome</keyword>
<evidence type="ECO:0000256" key="7">
    <source>
        <dbReference type="ARBA" id="ARBA00023136"/>
    </source>
</evidence>
<comment type="caution">
    <text evidence="11">The sequence shown here is derived from an EMBL/GenBank/DDBJ whole genome shotgun (WGS) entry which is preliminary data.</text>
</comment>
<evidence type="ECO:0000256" key="10">
    <source>
        <dbReference type="SAM" id="Phobius"/>
    </source>
</evidence>
<evidence type="ECO:0000256" key="8">
    <source>
        <dbReference type="RuleBase" id="RU000477"/>
    </source>
</evidence>
<proteinExistence type="inferred from homology"/>
<sequence length="346" mass="35088">MTQTSLPSHDLHADPEHSGRAAAITDFPLVARSLAEAAGSFLLVLAGLGVTILNTQTGVQPTLAFGLALIGAMVAFGYVSGGHFNPAVTLGSAIAGKTSWASVLPYIVAQVVGGVVAAVFIWLLLSANQQFAGSVQALFAVSANGFADNSPTQFALSSALLAEVVGTAIFVAVVLGATSRTATGALRNAGGPFAIGLVYAALLTFLLPITNGSLNPARSTAAAIFSEGWALEQLWLFWVAPVLGAAIAGLIYRSTDLFGGRKSEAGVAESGDGSVAASADEDSAQAPAATGVSASSQTTEAPSADRYPAGHARTGDTAEEGQVDRSAGTDEARTFFDGSDDRRDEK</sequence>
<dbReference type="InterPro" id="IPR034294">
    <property type="entry name" value="Aquaporin_transptr"/>
</dbReference>
<dbReference type="Pfam" id="PF00230">
    <property type="entry name" value="MIP"/>
    <property type="match status" value="1"/>
</dbReference>
<evidence type="ECO:0000256" key="4">
    <source>
        <dbReference type="ARBA" id="ARBA00022475"/>
    </source>
</evidence>